<dbReference type="CDD" id="cd07995">
    <property type="entry name" value="TPK"/>
    <property type="match status" value="1"/>
</dbReference>
<gene>
    <name evidence="7" type="ORF">EBO34_06800</name>
</gene>
<protein>
    <recommendedName>
        <fullName evidence="5">Thiamine diphosphokinase</fullName>
        <ecNumber evidence="5">2.7.6.2</ecNumber>
    </recommendedName>
</protein>
<dbReference type="EC" id="2.7.6.2" evidence="5"/>
<dbReference type="GO" id="GO:0005524">
    <property type="term" value="F:ATP binding"/>
    <property type="evidence" value="ECO:0007669"/>
    <property type="project" value="UniProtKB-KW"/>
</dbReference>
<keyword evidence="2" id="KW-0547">Nucleotide-binding</keyword>
<evidence type="ECO:0000313" key="7">
    <source>
        <dbReference type="EMBL" id="RNA69640.1"/>
    </source>
</evidence>
<evidence type="ECO:0000256" key="2">
    <source>
        <dbReference type="ARBA" id="ARBA00022741"/>
    </source>
</evidence>
<dbReference type="InterPro" id="IPR036371">
    <property type="entry name" value="TPK_B1-bd_sf"/>
</dbReference>
<comment type="caution">
    <text evidence="7">The sequence shown here is derived from an EMBL/GenBank/DDBJ whole genome shotgun (WGS) entry which is preliminary data.</text>
</comment>
<accession>A0A3M7TVG5</accession>
<dbReference type="GO" id="GO:0004788">
    <property type="term" value="F:thiamine diphosphokinase activity"/>
    <property type="evidence" value="ECO:0007669"/>
    <property type="project" value="UniProtKB-UniRule"/>
</dbReference>
<sequence>MAAIVIMAGGPAERVPPVDLLRRKHQNAVWIGVDRGVYTLLQNGVTPKAAFGDFDSVTEEERQWIKDKAFPLEVYPEEKDETDLEIALNRALLEQPDHIYIYGATGGRLDHLFANVQLLFKGLKENVPVTLIDRQNRLELKGPGTYELQRREETYFSFIPISSKVEALSMTGFKYELDRHTLIQGTTLCVSNEIIKDTGMVTFEEGFLLFMETWDD</sequence>
<dbReference type="PANTHER" id="PTHR41299">
    <property type="entry name" value="THIAMINE PYROPHOSPHOKINASE"/>
    <property type="match status" value="1"/>
</dbReference>
<keyword evidence="1 7" id="KW-0808">Transferase</keyword>
<dbReference type="RefSeq" id="WP_122897155.1">
    <property type="nucleotide sequence ID" value="NZ_RHIB01000001.1"/>
</dbReference>
<dbReference type="SUPFAM" id="SSF63999">
    <property type="entry name" value="Thiamin pyrophosphokinase, catalytic domain"/>
    <property type="match status" value="1"/>
</dbReference>
<dbReference type="InterPro" id="IPR007373">
    <property type="entry name" value="Thiamin_PyroPKinase_B1-bd"/>
</dbReference>
<evidence type="ECO:0000256" key="4">
    <source>
        <dbReference type="ARBA" id="ARBA00022840"/>
    </source>
</evidence>
<dbReference type="GO" id="GO:0016301">
    <property type="term" value="F:kinase activity"/>
    <property type="evidence" value="ECO:0007669"/>
    <property type="project" value="UniProtKB-KW"/>
</dbReference>
<dbReference type="InterPro" id="IPR053149">
    <property type="entry name" value="TPK"/>
</dbReference>
<dbReference type="SMART" id="SM00983">
    <property type="entry name" value="TPK_B1_binding"/>
    <property type="match status" value="1"/>
</dbReference>
<keyword evidence="4" id="KW-0067">ATP-binding</keyword>
<dbReference type="InterPro" id="IPR006282">
    <property type="entry name" value="Thi_PPkinase"/>
</dbReference>
<keyword evidence="8" id="KW-1185">Reference proteome</keyword>
<dbReference type="Proteomes" id="UP000278746">
    <property type="component" value="Unassembled WGS sequence"/>
</dbReference>
<dbReference type="Pfam" id="PF04263">
    <property type="entry name" value="TPK_catalytic"/>
    <property type="match status" value="1"/>
</dbReference>
<dbReference type="PANTHER" id="PTHR41299:SF1">
    <property type="entry name" value="THIAMINE PYROPHOSPHOKINASE"/>
    <property type="match status" value="1"/>
</dbReference>
<dbReference type="GO" id="GO:0006772">
    <property type="term" value="P:thiamine metabolic process"/>
    <property type="evidence" value="ECO:0007669"/>
    <property type="project" value="UniProtKB-UniRule"/>
</dbReference>
<organism evidence="7 8">
    <name type="scientific">Alteribacter keqinensis</name>
    <dbReference type="NCBI Taxonomy" id="2483800"/>
    <lineage>
        <taxon>Bacteria</taxon>
        <taxon>Bacillati</taxon>
        <taxon>Bacillota</taxon>
        <taxon>Bacilli</taxon>
        <taxon>Bacillales</taxon>
        <taxon>Bacillaceae</taxon>
        <taxon>Alteribacter</taxon>
    </lineage>
</organism>
<dbReference type="SUPFAM" id="SSF63862">
    <property type="entry name" value="Thiamin pyrophosphokinase, substrate-binding domain"/>
    <property type="match status" value="1"/>
</dbReference>
<dbReference type="OrthoDB" id="9804377at2"/>
<dbReference type="InterPro" id="IPR036759">
    <property type="entry name" value="TPK_catalytic_sf"/>
</dbReference>
<reference evidence="7 8" key="1">
    <citation type="submission" date="2018-10" db="EMBL/GenBank/DDBJ databases">
        <title>Bacillus Keqinensis sp. nov., a moderately halophilic bacterium isolated from a saline-alkaline lake.</title>
        <authorList>
            <person name="Wang H."/>
        </authorList>
    </citation>
    <scope>NUCLEOTIDE SEQUENCE [LARGE SCALE GENOMIC DNA]</scope>
    <source>
        <strain evidence="7 8">KQ-3</strain>
    </source>
</reference>
<evidence type="ECO:0000259" key="6">
    <source>
        <dbReference type="SMART" id="SM00983"/>
    </source>
</evidence>
<evidence type="ECO:0000256" key="5">
    <source>
        <dbReference type="NCBIfam" id="TIGR01378"/>
    </source>
</evidence>
<dbReference type="Gene3D" id="3.40.50.10240">
    <property type="entry name" value="Thiamin pyrophosphokinase, catalytic domain"/>
    <property type="match status" value="1"/>
</dbReference>
<feature type="domain" description="Thiamin pyrophosphokinase thiamin-binding" evidence="6">
    <location>
        <begin position="144"/>
        <end position="209"/>
    </location>
</feature>
<dbReference type="AlphaFoldDB" id="A0A3M7TVG5"/>
<dbReference type="GO" id="GO:0030975">
    <property type="term" value="F:thiamine binding"/>
    <property type="evidence" value="ECO:0007669"/>
    <property type="project" value="InterPro"/>
</dbReference>
<dbReference type="GO" id="GO:0009229">
    <property type="term" value="P:thiamine diphosphate biosynthetic process"/>
    <property type="evidence" value="ECO:0007669"/>
    <property type="project" value="InterPro"/>
</dbReference>
<dbReference type="Pfam" id="PF04265">
    <property type="entry name" value="TPK_B1_binding"/>
    <property type="match status" value="1"/>
</dbReference>
<evidence type="ECO:0000313" key="8">
    <source>
        <dbReference type="Proteomes" id="UP000278746"/>
    </source>
</evidence>
<evidence type="ECO:0000256" key="1">
    <source>
        <dbReference type="ARBA" id="ARBA00022679"/>
    </source>
</evidence>
<evidence type="ECO:0000256" key="3">
    <source>
        <dbReference type="ARBA" id="ARBA00022777"/>
    </source>
</evidence>
<dbReference type="EMBL" id="RHIB01000001">
    <property type="protein sequence ID" value="RNA69640.1"/>
    <property type="molecule type" value="Genomic_DNA"/>
</dbReference>
<dbReference type="InterPro" id="IPR007371">
    <property type="entry name" value="TPK_catalytic"/>
</dbReference>
<dbReference type="NCBIfam" id="TIGR01378">
    <property type="entry name" value="thi_PPkinase"/>
    <property type="match status" value="1"/>
</dbReference>
<name>A0A3M7TVG5_9BACI</name>
<proteinExistence type="predicted"/>
<keyword evidence="3 7" id="KW-0418">Kinase</keyword>